<keyword evidence="3" id="KW-1185">Reference proteome</keyword>
<accession>A0ABU6KFF2</accession>
<sequence>MDSTREFIKKFNQNKKKKIQNKQRQGHNDPAKKLPNKRH</sequence>
<evidence type="ECO:0000313" key="3">
    <source>
        <dbReference type="Proteomes" id="UP001335737"/>
    </source>
</evidence>
<dbReference type="RefSeq" id="WP_327607479.1">
    <property type="nucleotide sequence ID" value="NZ_JARZFX010000004.1"/>
</dbReference>
<gene>
    <name evidence="2" type="ORF">QGM71_10455</name>
</gene>
<organism evidence="2 3">
    <name type="scientific">Virgibacillus tibetensis</name>
    <dbReference type="NCBI Taxonomy" id="3042313"/>
    <lineage>
        <taxon>Bacteria</taxon>
        <taxon>Bacillati</taxon>
        <taxon>Bacillota</taxon>
        <taxon>Bacilli</taxon>
        <taxon>Bacillales</taxon>
        <taxon>Bacillaceae</taxon>
        <taxon>Virgibacillus</taxon>
    </lineage>
</organism>
<name>A0ABU6KFF2_9BACI</name>
<evidence type="ECO:0000256" key="1">
    <source>
        <dbReference type="SAM" id="MobiDB-lite"/>
    </source>
</evidence>
<comment type="caution">
    <text evidence="2">The sequence shown here is derived from an EMBL/GenBank/DDBJ whole genome shotgun (WGS) entry which is preliminary data.</text>
</comment>
<feature type="region of interest" description="Disordered" evidence="1">
    <location>
        <begin position="13"/>
        <end position="39"/>
    </location>
</feature>
<reference evidence="2 3" key="1">
    <citation type="journal article" date="2024" name="Int. J. Syst. Evol. Microbiol.">
        <title>Virgibacillus tibetensis sp. nov., isolated from salt lake on the Tibetan Plateau of China.</title>
        <authorList>
            <person name="Phurbu D."/>
            <person name="Liu Z.-X."/>
            <person name="Wang R."/>
            <person name="Zheng Y.-Y."/>
            <person name="Liu H.-C."/>
            <person name="Zhou Y.-G."/>
            <person name="Yu Y.-J."/>
            <person name="Li A.-H."/>
        </authorList>
    </citation>
    <scope>NUCLEOTIDE SEQUENCE [LARGE SCALE GENOMIC DNA]</scope>
    <source>
        <strain evidence="2 3">C22-A2</strain>
    </source>
</reference>
<proteinExistence type="predicted"/>
<dbReference type="Pfam" id="PF13215">
    <property type="entry name" value="DUF4023"/>
    <property type="match status" value="1"/>
</dbReference>
<evidence type="ECO:0000313" key="2">
    <source>
        <dbReference type="EMBL" id="MEC5423910.1"/>
    </source>
</evidence>
<protein>
    <submittedName>
        <fullName evidence="2">DUF4023 family protein</fullName>
    </submittedName>
</protein>
<dbReference type="EMBL" id="JARZFX010000004">
    <property type="protein sequence ID" value="MEC5423910.1"/>
    <property type="molecule type" value="Genomic_DNA"/>
</dbReference>
<dbReference type="Proteomes" id="UP001335737">
    <property type="component" value="Unassembled WGS sequence"/>
</dbReference>
<dbReference type="InterPro" id="IPR025097">
    <property type="entry name" value="DUF4023"/>
</dbReference>
<feature type="compositionally biased region" description="Basic residues" evidence="1">
    <location>
        <begin position="13"/>
        <end position="25"/>
    </location>
</feature>